<dbReference type="Pfam" id="PF11159">
    <property type="entry name" value="DUF2939"/>
    <property type="match status" value="1"/>
</dbReference>
<feature type="transmembrane region" description="Helical" evidence="1">
    <location>
        <begin position="12"/>
        <end position="36"/>
    </location>
</feature>
<keyword evidence="3" id="KW-1185">Reference proteome</keyword>
<evidence type="ECO:0000313" key="2">
    <source>
        <dbReference type="EMBL" id="GEK93211.1"/>
    </source>
</evidence>
<dbReference type="EMBL" id="BJUZ01000001">
    <property type="protein sequence ID" value="GEK93211.1"/>
    <property type="molecule type" value="Genomic_DNA"/>
</dbReference>
<dbReference type="InterPro" id="IPR021330">
    <property type="entry name" value="DUF2939"/>
</dbReference>
<keyword evidence="1" id="KW-0812">Transmembrane</keyword>
<evidence type="ECO:0008006" key="4">
    <source>
        <dbReference type="Google" id="ProtNLM"/>
    </source>
</evidence>
<dbReference type="OrthoDB" id="7270588at2"/>
<keyword evidence="1" id="KW-0472">Membrane</keyword>
<comment type="caution">
    <text evidence="2">The sequence shown here is derived from an EMBL/GenBank/DDBJ whole genome shotgun (WGS) entry which is preliminary data.</text>
</comment>
<dbReference type="RefSeq" id="WP_146794564.1">
    <property type="nucleotide sequence ID" value="NZ_BARC01000011.1"/>
</dbReference>
<dbReference type="AlphaFoldDB" id="A0A511B164"/>
<proteinExistence type="predicted"/>
<evidence type="ECO:0000313" key="3">
    <source>
        <dbReference type="Proteomes" id="UP000321230"/>
    </source>
</evidence>
<evidence type="ECO:0000256" key="1">
    <source>
        <dbReference type="SAM" id="Phobius"/>
    </source>
</evidence>
<reference evidence="2 3" key="1">
    <citation type="submission" date="2019-07" db="EMBL/GenBank/DDBJ databases">
        <title>Whole genome shotgun sequence of Gluconobacter wancherniae NBRC 103581.</title>
        <authorList>
            <person name="Hosoyama A."/>
            <person name="Uohara A."/>
            <person name="Ohji S."/>
            <person name="Ichikawa N."/>
        </authorList>
    </citation>
    <scope>NUCLEOTIDE SEQUENCE [LARGE SCALE GENOMIC DNA]</scope>
    <source>
        <strain evidence="2 3">NBRC 103581</strain>
    </source>
</reference>
<dbReference type="Proteomes" id="UP000321230">
    <property type="component" value="Unassembled WGS sequence"/>
</dbReference>
<accession>A0A511B164</accession>
<keyword evidence="1" id="KW-1133">Transmembrane helix</keyword>
<sequence length="174" mass="18656">MQYGFRKISPKVRNGFGVSVGAAIAAYAVSPYLALWDIDRALNGNNPGMLAPHVDWSSLTHSLKEEILPPAPVADDDLPGFGSSFAGAAVSHAIDVQLSPATLLSTARQMIPQGGATGAVLPDLGSIHAHFVSLGKFEAQVDQPGRTPFVLHMKFEHWSWKITRFEMPGSVQHS</sequence>
<gene>
    <name evidence="2" type="ORF">GWA01_09810</name>
</gene>
<name>A0A511B164_9PROT</name>
<organism evidence="2 3">
    <name type="scientific">Gluconobacter wancherniae NBRC 103581</name>
    <dbReference type="NCBI Taxonomy" id="656744"/>
    <lineage>
        <taxon>Bacteria</taxon>
        <taxon>Pseudomonadati</taxon>
        <taxon>Pseudomonadota</taxon>
        <taxon>Alphaproteobacteria</taxon>
        <taxon>Acetobacterales</taxon>
        <taxon>Acetobacteraceae</taxon>
        <taxon>Gluconobacter</taxon>
    </lineage>
</organism>
<protein>
    <recommendedName>
        <fullName evidence="4">DUF2939 domain-containing protein</fullName>
    </recommendedName>
</protein>